<comment type="caution">
    <text evidence="2">The sequence shown here is derived from an EMBL/GenBank/DDBJ whole genome shotgun (WGS) entry which is preliminary data.</text>
</comment>
<accession>A0ABX9FCW8</accession>
<organism evidence="2 3">
    <name type="scientific">Vibrio paracholerae</name>
    <dbReference type="NCBI Taxonomy" id="650003"/>
    <lineage>
        <taxon>Bacteria</taxon>
        <taxon>Pseudomonadati</taxon>
        <taxon>Pseudomonadota</taxon>
        <taxon>Gammaproteobacteria</taxon>
        <taxon>Vibrionales</taxon>
        <taxon>Vibrionaceae</taxon>
        <taxon>Vibrio</taxon>
    </lineage>
</organism>
<dbReference type="EMBL" id="QKKR01000057">
    <property type="protein sequence ID" value="RBM49133.1"/>
    <property type="molecule type" value="Genomic_DNA"/>
</dbReference>
<protein>
    <recommendedName>
        <fullName evidence="1">FRG domain-containing protein</fullName>
    </recommendedName>
</protein>
<proteinExistence type="predicted"/>
<keyword evidence="3" id="KW-1185">Reference proteome</keyword>
<dbReference type="SMART" id="SM00901">
    <property type="entry name" value="FRG"/>
    <property type="match status" value="1"/>
</dbReference>
<dbReference type="RefSeq" id="WP_113594097.1">
    <property type="nucleotide sequence ID" value="NZ_CAWNVX010000053.1"/>
</dbReference>
<sequence>MVHLSSLALIQSFAEKQRLDHINWLKQGLVSSLKEDEFLAIDIGGSYRLMPYPESSPRLFRGQNADFGVCLPTIYRNSPPLVKRILDMAKINELKQALESIGGYKEQLKILGLKFSVDYEALAQHYGLASRYIDFTSNPLVAGFFATSKFDVERSKYLPIAGSGIGVFYEVNRAAEIARSNEFEIIGLQPFQRPAQQYAFGLKCPKKGLVAKYGVMQYKFLHSKDSYTIFDMLNGGLHLFPDDPVFSVVSKIKATNYISLSSLEWAVEQLQVRNTTRQIKWLTLLGVTVGVDHASYVTQDERISIQSAWCKQKETFSSKVKIRRVASHLTIS</sequence>
<reference evidence="2 3" key="1">
    <citation type="submission" date="2018-06" db="EMBL/GenBank/DDBJ databases">
        <title>Draft genome sequences of nine Vibrio sp. clinical isolates from across the United States representing the closest known relative of Vibrio cholerae.</title>
        <authorList>
            <person name="Islam M.T."/>
            <person name="Liang K."/>
            <person name="Im M.S."/>
            <person name="Winkjer J."/>
            <person name="Busby S."/>
            <person name="Batra D."/>
            <person name="Rowe L."/>
            <person name="Tarr C.L."/>
            <person name="Boucher Y."/>
        </authorList>
    </citation>
    <scope>NUCLEOTIDE SEQUENCE [LARGE SCALE GENOMIC DNA]</scope>
    <source>
        <strain evidence="2 3">2016V-1111</strain>
    </source>
</reference>
<name>A0ABX9FCW8_9VIBR</name>
<feature type="domain" description="FRG" evidence="1">
    <location>
        <begin position="54"/>
        <end position="158"/>
    </location>
</feature>
<dbReference type="InterPro" id="IPR014966">
    <property type="entry name" value="FRG-dom"/>
</dbReference>
<dbReference type="Proteomes" id="UP000252488">
    <property type="component" value="Unassembled WGS sequence"/>
</dbReference>
<evidence type="ECO:0000313" key="3">
    <source>
        <dbReference type="Proteomes" id="UP000252488"/>
    </source>
</evidence>
<dbReference type="Pfam" id="PF08867">
    <property type="entry name" value="FRG"/>
    <property type="match status" value="1"/>
</dbReference>
<evidence type="ECO:0000259" key="1">
    <source>
        <dbReference type="SMART" id="SM00901"/>
    </source>
</evidence>
<gene>
    <name evidence="2" type="ORF">DLR69_18100</name>
</gene>
<evidence type="ECO:0000313" key="2">
    <source>
        <dbReference type="EMBL" id="RBM49133.1"/>
    </source>
</evidence>